<sequence length="144" mass="16876">MYTEAPGLGTLCAQACFTIISRGCQRSCLYIIPPLLLLCFFFYFTTLLHARFFSFFGPKLLVSGYHTRWNLVFRCLRRLIMVWVASGYNFGSYSTFIWVRVLVTTISLVTWLVYPLFWRCVGYRSNARERTLLLLTQTQTRSFC</sequence>
<dbReference type="EMBL" id="ML976044">
    <property type="protein sequence ID" value="KAF1941660.1"/>
    <property type="molecule type" value="Genomic_DNA"/>
</dbReference>
<keyword evidence="3" id="KW-1185">Reference proteome</keyword>
<evidence type="ECO:0000256" key="1">
    <source>
        <dbReference type="SAM" id="Phobius"/>
    </source>
</evidence>
<keyword evidence="1" id="KW-0812">Transmembrane</keyword>
<organism evidence="2 3">
    <name type="scientific">Clathrospora elynae</name>
    <dbReference type="NCBI Taxonomy" id="706981"/>
    <lineage>
        <taxon>Eukaryota</taxon>
        <taxon>Fungi</taxon>
        <taxon>Dikarya</taxon>
        <taxon>Ascomycota</taxon>
        <taxon>Pezizomycotina</taxon>
        <taxon>Dothideomycetes</taxon>
        <taxon>Pleosporomycetidae</taxon>
        <taxon>Pleosporales</taxon>
        <taxon>Diademaceae</taxon>
        <taxon>Clathrospora</taxon>
    </lineage>
</organism>
<reference evidence="2" key="1">
    <citation type="journal article" date="2020" name="Stud. Mycol.">
        <title>101 Dothideomycetes genomes: a test case for predicting lifestyles and emergence of pathogens.</title>
        <authorList>
            <person name="Haridas S."/>
            <person name="Albert R."/>
            <person name="Binder M."/>
            <person name="Bloem J."/>
            <person name="Labutti K."/>
            <person name="Salamov A."/>
            <person name="Andreopoulos B."/>
            <person name="Baker S."/>
            <person name="Barry K."/>
            <person name="Bills G."/>
            <person name="Bluhm B."/>
            <person name="Cannon C."/>
            <person name="Castanera R."/>
            <person name="Culley D."/>
            <person name="Daum C."/>
            <person name="Ezra D."/>
            <person name="Gonzalez J."/>
            <person name="Henrissat B."/>
            <person name="Kuo A."/>
            <person name="Liang C."/>
            <person name="Lipzen A."/>
            <person name="Lutzoni F."/>
            <person name="Magnuson J."/>
            <person name="Mondo S."/>
            <person name="Nolan M."/>
            <person name="Ohm R."/>
            <person name="Pangilinan J."/>
            <person name="Park H.-J."/>
            <person name="Ramirez L."/>
            <person name="Alfaro M."/>
            <person name="Sun H."/>
            <person name="Tritt A."/>
            <person name="Yoshinaga Y."/>
            <person name="Zwiers L.-H."/>
            <person name="Turgeon B."/>
            <person name="Goodwin S."/>
            <person name="Spatafora J."/>
            <person name="Crous P."/>
            <person name="Grigoriev I."/>
        </authorList>
    </citation>
    <scope>NUCLEOTIDE SEQUENCE</scope>
    <source>
        <strain evidence="2">CBS 161.51</strain>
    </source>
</reference>
<dbReference type="Proteomes" id="UP000800038">
    <property type="component" value="Unassembled WGS sequence"/>
</dbReference>
<proteinExistence type="predicted"/>
<feature type="transmembrane region" description="Helical" evidence="1">
    <location>
        <begin position="30"/>
        <end position="50"/>
    </location>
</feature>
<feature type="transmembrane region" description="Helical" evidence="1">
    <location>
        <begin position="97"/>
        <end position="118"/>
    </location>
</feature>
<gene>
    <name evidence="2" type="ORF">EJ02DRAFT_192308</name>
</gene>
<name>A0A6A5SPI5_9PLEO</name>
<keyword evidence="1" id="KW-1133">Transmembrane helix</keyword>
<evidence type="ECO:0000313" key="3">
    <source>
        <dbReference type="Proteomes" id="UP000800038"/>
    </source>
</evidence>
<evidence type="ECO:0000313" key="2">
    <source>
        <dbReference type="EMBL" id="KAF1941660.1"/>
    </source>
</evidence>
<keyword evidence="1" id="KW-0472">Membrane</keyword>
<protein>
    <submittedName>
        <fullName evidence="2">Uncharacterized protein</fullName>
    </submittedName>
</protein>
<dbReference type="AlphaFoldDB" id="A0A6A5SPI5"/>
<accession>A0A6A5SPI5</accession>